<dbReference type="Gene3D" id="3.40.50.2300">
    <property type="match status" value="2"/>
</dbReference>
<dbReference type="Pfam" id="PF13407">
    <property type="entry name" value="Peripla_BP_4"/>
    <property type="match status" value="1"/>
</dbReference>
<protein>
    <submittedName>
        <fullName evidence="5">D-ribose-binding periplasmic protein</fullName>
    </submittedName>
</protein>
<dbReference type="InterPro" id="IPR025997">
    <property type="entry name" value="SBP_2_dom"/>
</dbReference>
<evidence type="ECO:0000256" key="2">
    <source>
        <dbReference type="ARBA" id="ARBA00007639"/>
    </source>
</evidence>
<keyword evidence="3" id="KW-0732">Signal</keyword>
<dbReference type="eggNOG" id="COG1879">
    <property type="taxonomic scope" value="Bacteria"/>
</dbReference>
<accession>A0A173WI75</accession>
<dbReference type="InterPro" id="IPR028082">
    <property type="entry name" value="Peripla_BP_I"/>
</dbReference>
<sequence>MIREIRTIALLMAIIIVCLALGTLNAPQRDLSAKQEEHQKRFGAVYMTLNNPFYEIIDEEIRTEVEKHGDVLLSRDPALSVEKQTEEIEDLIREGVSVIFLNPVDFERMGPALEAARAAHIPVITIDTNVQDSDFVASTIETDNYAAGRACAEHLLQHADHANILLLKHSSAHSAVDRITGFRQTIAGHPGFTIVDEAECDGQLERAMPAMQEMLSRHPEADTVMALNDPSALGAMAALESCGRLQSFRVYGVDGVPETKELILAGRMTATAAQSPRRIGRLAAQQAYRLLDGEPVDRLIQLPTHLWTQENLTPAKTKEWD</sequence>
<proteinExistence type="inferred from homology"/>
<dbReference type="GO" id="GO:0030313">
    <property type="term" value="C:cell envelope"/>
    <property type="evidence" value="ECO:0007669"/>
    <property type="project" value="UniProtKB-SubCell"/>
</dbReference>
<dbReference type="CDD" id="cd19971">
    <property type="entry name" value="PBP1_ABC_sugar_binding-like"/>
    <property type="match status" value="1"/>
</dbReference>
<comment type="similarity">
    <text evidence="2">Belongs to the bacterial solute-binding protein 2 family.</text>
</comment>
<dbReference type="Proteomes" id="UP000095546">
    <property type="component" value="Unassembled WGS sequence"/>
</dbReference>
<dbReference type="RefSeq" id="WP_036373537.1">
    <property type="nucleotide sequence ID" value="NZ_CABIWZ010000001.1"/>
</dbReference>
<comment type="subcellular location">
    <subcellularLocation>
        <location evidence="1">Cell envelope</location>
    </subcellularLocation>
</comment>
<organism evidence="5 6">
    <name type="scientific">Mitsuokella jalaludinii</name>
    <dbReference type="NCBI Taxonomy" id="187979"/>
    <lineage>
        <taxon>Bacteria</taxon>
        <taxon>Bacillati</taxon>
        <taxon>Bacillota</taxon>
        <taxon>Negativicutes</taxon>
        <taxon>Selenomonadales</taxon>
        <taxon>Selenomonadaceae</taxon>
        <taxon>Mitsuokella</taxon>
    </lineage>
</organism>
<gene>
    <name evidence="5" type="primary">rbsB_1</name>
    <name evidence="5" type="ORF">ERS852385_00275</name>
</gene>
<evidence type="ECO:0000256" key="1">
    <source>
        <dbReference type="ARBA" id="ARBA00004196"/>
    </source>
</evidence>
<name>A0A173WI75_9FIRM</name>
<feature type="domain" description="Periplasmic binding protein" evidence="4">
    <location>
        <begin position="44"/>
        <end position="294"/>
    </location>
</feature>
<evidence type="ECO:0000313" key="6">
    <source>
        <dbReference type="Proteomes" id="UP000095546"/>
    </source>
</evidence>
<dbReference type="PANTHER" id="PTHR46847:SF1">
    <property type="entry name" value="D-ALLOSE-BINDING PERIPLASMIC PROTEIN-RELATED"/>
    <property type="match status" value="1"/>
</dbReference>
<dbReference type="GO" id="GO:0030246">
    <property type="term" value="F:carbohydrate binding"/>
    <property type="evidence" value="ECO:0007669"/>
    <property type="project" value="UniProtKB-ARBA"/>
</dbReference>
<dbReference type="OrthoDB" id="9814427at2"/>
<dbReference type="STRING" id="187979.ERS852385_00275"/>
<reference evidence="5 6" key="1">
    <citation type="submission" date="2015-09" db="EMBL/GenBank/DDBJ databases">
        <authorList>
            <consortium name="Pathogen Informatics"/>
        </authorList>
    </citation>
    <scope>NUCLEOTIDE SEQUENCE [LARGE SCALE GENOMIC DNA]</scope>
    <source>
        <strain evidence="5 6">2789STDY5608828</strain>
    </source>
</reference>
<evidence type="ECO:0000313" key="5">
    <source>
        <dbReference type="EMBL" id="CUN39201.1"/>
    </source>
</evidence>
<dbReference type="EMBL" id="CYYU01000001">
    <property type="protein sequence ID" value="CUN39201.1"/>
    <property type="molecule type" value="Genomic_DNA"/>
</dbReference>
<dbReference type="SUPFAM" id="SSF53822">
    <property type="entry name" value="Periplasmic binding protein-like I"/>
    <property type="match status" value="1"/>
</dbReference>
<dbReference type="PANTHER" id="PTHR46847">
    <property type="entry name" value="D-ALLOSE-BINDING PERIPLASMIC PROTEIN-RELATED"/>
    <property type="match status" value="1"/>
</dbReference>
<evidence type="ECO:0000259" key="4">
    <source>
        <dbReference type="Pfam" id="PF13407"/>
    </source>
</evidence>
<evidence type="ECO:0000256" key="3">
    <source>
        <dbReference type="ARBA" id="ARBA00022729"/>
    </source>
</evidence>
<dbReference type="AlphaFoldDB" id="A0A173WI75"/>
<keyword evidence="6" id="KW-1185">Reference proteome</keyword>